<feature type="domain" description="Heme-binding protein Shr-like Hb-interacting" evidence="3">
    <location>
        <begin position="1050"/>
        <end position="1126"/>
    </location>
</feature>
<dbReference type="Gene3D" id="2.10.270.10">
    <property type="entry name" value="Cholin Binding"/>
    <property type="match status" value="1"/>
</dbReference>
<dbReference type="InterPro" id="IPR011432">
    <property type="entry name" value="Shr-like_HID"/>
</dbReference>
<sequence>MVKRGFRTLAVVAAMSMMLNPTISVFAETNRVSTDGSWKVEEKKWIFTDEKDRKITGWIVYNKNWYYLSPEDGSLKTGWLTLNGKSYFLSTESGQFTGRLLSAWQWIDGYCYYFIAEDNARYGELFTGGTTPDGYTVDSAGRWTKDGTAVYENGKGLSSSENAQQVAGADRPIPSGGTGSSAGRSGSGRSGSSRGSGQSSVSGGTEQNASQDKQKEDSGKKGSATKEDDTKKEEQEESKTASLVATAQTKLVNTELGNFLSLAFLEGTKEDYTVTVDGTDISSALTNVDDSGQIAKWRATVAHPKKLVISRKSDGKTEEIELEEGKAQAEESKVEVTAGDPQDHPKYLLAQGTATVFDRLLPNNGKDGKERFTPKKSTFTLFEKKKEDPDAIQAEFYVKPVVIDAEGNGVGGKGIKAEFSLGTDKEKDWFNGIDQISLLRYEDNTVLNRNLNFKKTDPVSGKHGFVGTLQVPVGQDNMRSRGLYILAIHSKKTEEVITLPIELQSNTRFQVDIAQETMAPKTGERVKFRINGENGESFGNEIKVDDMQVTLEKPSGKKEKLSYIDDYFNFGGNFILYGTSSNKEKTVNTDEAGMYTIKIKYSGYPTLSKQFIVYKGEGQNTEDKQEDTARSSARAAYSGKKADAVSAATSGKTSTHAGKKESGKKEKESVYDGVSSATGTVNTRVNVVFDYDLLENALVLNEIKALNEDARNVLVWYYGMNFDRFGYLFDEGAKNYYSVEKYMNALKDDETKGGKIRSYSEYRKEAEAADFNGVSEVQFVLEDGTLGSLSDFKKYKGEDTPSFSGTTIKKGEEIVLHTDNKEYLSKIQGVYTDGSSENQMNYNYPKRVTIDSEKGTITLHRYAFNFLNPVTPEVGKHTITLDAGADYKKVDIILTITQEEITEKPTLVGEAAVGKDLTLSLPRNAILRFAGVSLQKGDGEVKPLLDESAGGTSGNDYYVLDKENDQLIIKAGRFKEAGEYTVFVKVKEQNGTLNTTFQVKEKSDTPEEPKEEEDKGLEAPEVKYFEEDRKGYNNRNVLSFVPEKTYPKKDVTDYLEKVNKVVVNGEEYKKASYYTEVNRKDATYALHNNNGGGNYSIICLSPSAFVEGENVIEVYAEGYKKLQYKVTLKGKEEADSIAVPEGAEVKKAAFGGTYYVSFGRNRKSAEVTAYIAKVKSVSVNGTLYTRINYSGNVNYKEDSFATTDIGGNNGKHNAISISGSKMTGVKDKVIVQAEGYNDLVLSYPSTASRVRRSLLEDPFLEESLDSEEKREESTEGSEITESAVTMESTETSEGVETTGSAVTAESAENTAE</sequence>
<feature type="compositionally biased region" description="Polar residues" evidence="1">
    <location>
        <begin position="647"/>
        <end position="656"/>
    </location>
</feature>
<feature type="compositionally biased region" description="Polar residues" evidence="1">
    <location>
        <begin position="1301"/>
        <end position="1312"/>
    </location>
</feature>
<feature type="compositionally biased region" description="Gly residues" evidence="1">
    <location>
        <begin position="176"/>
        <end position="189"/>
    </location>
</feature>
<dbReference type="SUPFAM" id="SSF69360">
    <property type="entry name" value="Cell wall binding repeat"/>
    <property type="match status" value="1"/>
</dbReference>
<name>G9WW29_9FIRM</name>
<dbReference type="Pfam" id="PF07550">
    <property type="entry name" value="Shr-like_HID"/>
    <property type="match status" value="1"/>
</dbReference>
<protein>
    <recommendedName>
        <fullName evidence="3">Heme-binding protein Shr-like Hb-interacting domain-containing protein</fullName>
    </recommendedName>
</protein>
<evidence type="ECO:0000256" key="2">
    <source>
        <dbReference type="SAM" id="SignalP"/>
    </source>
</evidence>
<dbReference type="EMBL" id="AFZD01000018">
    <property type="protein sequence ID" value="EHL10966.1"/>
    <property type="molecule type" value="Genomic_DNA"/>
</dbReference>
<feature type="compositionally biased region" description="Basic and acidic residues" evidence="1">
    <location>
        <begin position="658"/>
        <end position="669"/>
    </location>
</feature>
<dbReference type="PATRIC" id="fig|796944.3.peg.1854"/>
<feature type="region of interest" description="Disordered" evidence="1">
    <location>
        <begin position="1262"/>
        <end position="1312"/>
    </location>
</feature>
<evidence type="ECO:0000313" key="5">
    <source>
        <dbReference type="Proteomes" id="UP000003527"/>
    </source>
</evidence>
<feature type="region of interest" description="Disordered" evidence="1">
    <location>
        <begin position="324"/>
        <end position="343"/>
    </location>
</feature>
<feature type="chain" id="PRO_5003528016" description="Heme-binding protein Shr-like Hb-interacting domain-containing protein" evidence="2">
    <location>
        <begin position="28"/>
        <end position="1312"/>
    </location>
</feature>
<organism evidence="4 5">
    <name type="scientific">Oribacterium asaccharolyticum ACB7</name>
    <dbReference type="NCBI Taxonomy" id="796944"/>
    <lineage>
        <taxon>Bacteria</taxon>
        <taxon>Bacillati</taxon>
        <taxon>Bacillota</taxon>
        <taxon>Clostridia</taxon>
        <taxon>Lachnospirales</taxon>
        <taxon>Lachnospiraceae</taxon>
        <taxon>Oribacterium</taxon>
    </lineage>
</organism>
<proteinExistence type="predicted"/>
<reference evidence="4 5" key="1">
    <citation type="submission" date="2011-08" db="EMBL/GenBank/DDBJ databases">
        <title>The Genome Sequence of Oribacterium sp. ACB7.</title>
        <authorList>
            <consortium name="The Broad Institute Genome Sequencing Platform"/>
            <person name="Earl A."/>
            <person name="Ward D."/>
            <person name="Feldgarden M."/>
            <person name="Gevers D."/>
            <person name="Sizova M."/>
            <person name="Hazen A."/>
            <person name="Epstein S."/>
            <person name="Young S.K."/>
            <person name="Zeng Q."/>
            <person name="Gargeya S."/>
            <person name="Fitzgerald M."/>
            <person name="Haas B."/>
            <person name="Abouelleil A."/>
            <person name="Alvarado L."/>
            <person name="Arachchi H.M."/>
            <person name="Berlin A."/>
            <person name="Brown A."/>
            <person name="Chapman S.B."/>
            <person name="Chen Z."/>
            <person name="Dunbar C."/>
            <person name="Freedman E."/>
            <person name="Gearin G."/>
            <person name="Gellesch M."/>
            <person name="Goldberg J."/>
            <person name="Griggs A."/>
            <person name="Gujja S."/>
            <person name="Heiman D."/>
            <person name="Howarth C."/>
            <person name="Larson L."/>
            <person name="Lui A."/>
            <person name="MacDonald P.J.P."/>
            <person name="Montmayeur A."/>
            <person name="Murphy C."/>
            <person name="Neiman D."/>
            <person name="Pearson M."/>
            <person name="Priest M."/>
            <person name="Roberts A."/>
            <person name="Saif S."/>
            <person name="Shea T."/>
            <person name="Shenoy N."/>
            <person name="Sisk P."/>
            <person name="Stolte C."/>
            <person name="Sykes S."/>
            <person name="Wortman J."/>
            <person name="Nusbaum C."/>
            <person name="Birren B."/>
        </authorList>
    </citation>
    <scope>NUCLEOTIDE SEQUENCE [LARGE SCALE GENOMIC DNA]</scope>
    <source>
        <strain evidence="4 5">ACB7</strain>
    </source>
</reference>
<keyword evidence="2" id="KW-0732">Signal</keyword>
<feature type="compositionally biased region" description="Basic and acidic residues" evidence="1">
    <location>
        <begin position="324"/>
        <end position="334"/>
    </location>
</feature>
<accession>G9WW29</accession>
<evidence type="ECO:0000313" key="4">
    <source>
        <dbReference type="EMBL" id="EHL10966.1"/>
    </source>
</evidence>
<dbReference type="HOGENOM" id="CLU_004409_0_0_9"/>
<dbReference type="RefSeq" id="WP_009536916.1">
    <property type="nucleotide sequence ID" value="NZ_JH414505.1"/>
</dbReference>
<feature type="region of interest" description="Disordered" evidence="1">
    <location>
        <begin position="647"/>
        <end position="669"/>
    </location>
</feature>
<evidence type="ECO:0000259" key="3">
    <source>
        <dbReference type="Pfam" id="PF07550"/>
    </source>
</evidence>
<dbReference type="Proteomes" id="UP000003527">
    <property type="component" value="Unassembled WGS sequence"/>
</dbReference>
<evidence type="ECO:0000256" key="1">
    <source>
        <dbReference type="SAM" id="MobiDB-lite"/>
    </source>
</evidence>
<feature type="signal peptide" evidence="2">
    <location>
        <begin position="1"/>
        <end position="27"/>
    </location>
</feature>
<keyword evidence="5" id="KW-1185">Reference proteome</keyword>
<feature type="region of interest" description="Disordered" evidence="1">
    <location>
        <begin position="151"/>
        <end position="242"/>
    </location>
</feature>
<feature type="compositionally biased region" description="Polar residues" evidence="1">
    <location>
        <begin position="156"/>
        <end position="165"/>
    </location>
</feature>
<comment type="caution">
    <text evidence="4">The sequence shown here is derived from an EMBL/GenBank/DDBJ whole genome shotgun (WGS) entry which is preliminary data.</text>
</comment>
<feature type="region of interest" description="Disordered" evidence="1">
    <location>
        <begin position="618"/>
        <end position="637"/>
    </location>
</feature>
<feature type="compositionally biased region" description="Low complexity" evidence="1">
    <location>
        <begin position="190"/>
        <end position="204"/>
    </location>
</feature>
<feature type="compositionally biased region" description="Low complexity" evidence="1">
    <location>
        <begin position="1276"/>
        <end position="1300"/>
    </location>
</feature>
<feature type="region of interest" description="Disordered" evidence="1">
    <location>
        <begin position="999"/>
        <end position="1018"/>
    </location>
</feature>
<gene>
    <name evidence="4" type="ORF">HMPREF9624_01113</name>
</gene>
<feature type="compositionally biased region" description="Basic and acidic residues" evidence="1">
    <location>
        <begin position="212"/>
        <end position="239"/>
    </location>
</feature>